<protein>
    <submittedName>
        <fullName evidence="2">Uncharacterized protein</fullName>
    </submittedName>
</protein>
<organism evidence="2 3">
    <name type="scientific">Sorangium atrum</name>
    <dbReference type="NCBI Taxonomy" id="2995308"/>
    <lineage>
        <taxon>Bacteria</taxon>
        <taxon>Pseudomonadati</taxon>
        <taxon>Myxococcota</taxon>
        <taxon>Polyangia</taxon>
        <taxon>Polyangiales</taxon>
        <taxon>Polyangiaceae</taxon>
        <taxon>Sorangium</taxon>
    </lineage>
</organism>
<feature type="compositionally biased region" description="Polar residues" evidence="1">
    <location>
        <begin position="1"/>
        <end position="11"/>
    </location>
</feature>
<sequence>MSKAKSASASRNPGARPASSGPSEASLPLALTAAEQDLLGRALRFLVNVQAAPFIARARREGYAANEHREGWRLFKLAAGEQRPLEHLFAEAAVEAASGGGVEGAERMQLLREVDVFENTWFPRTRAIIRRVVARERREGFEAAFFKHLEPQPLGSTVTTSVGTYLRRLEGLARNSDGDAKKVHRTLAARGLTEAKVQQVRDLLARLEAGAGAQAQPPRVPAAELARAWREQREGLEGLRDWFNDWATTLRQVFPVKAQIQLGLTAVRRTAAAAGEVIEEDVPLDEDKGAEGEAAGAEPLLG</sequence>
<proteinExistence type="predicted"/>
<evidence type="ECO:0000256" key="1">
    <source>
        <dbReference type="SAM" id="MobiDB-lite"/>
    </source>
</evidence>
<accession>A0ABT5BT25</accession>
<feature type="region of interest" description="Disordered" evidence="1">
    <location>
        <begin position="280"/>
        <end position="302"/>
    </location>
</feature>
<keyword evidence="3" id="KW-1185">Reference proteome</keyword>
<gene>
    <name evidence="2" type="ORF">POL72_03010</name>
</gene>
<dbReference type="Proteomes" id="UP001217485">
    <property type="component" value="Unassembled WGS sequence"/>
</dbReference>
<reference evidence="2 3" key="1">
    <citation type="submission" date="2023-01" db="EMBL/GenBank/DDBJ databases">
        <title>Minimal conservation of predation-associated metabolite biosynthetic gene clusters underscores biosynthetic potential of Myxococcota including descriptions for ten novel species: Archangium lansinium sp. nov., Myxococcus landrumus sp. nov., Nannocystis bai.</title>
        <authorList>
            <person name="Ahearne A."/>
            <person name="Stevens C."/>
            <person name="Dowd S."/>
        </authorList>
    </citation>
    <scope>NUCLEOTIDE SEQUENCE [LARGE SCALE GENOMIC DNA]</scope>
    <source>
        <strain evidence="2 3">WIWO2</strain>
    </source>
</reference>
<dbReference type="EMBL" id="JAQNDK010000001">
    <property type="protein sequence ID" value="MDC0676694.1"/>
    <property type="molecule type" value="Genomic_DNA"/>
</dbReference>
<evidence type="ECO:0000313" key="3">
    <source>
        <dbReference type="Proteomes" id="UP001217485"/>
    </source>
</evidence>
<feature type="compositionally biased region" description="Low complexity" evidence="1">
    <location>
        <begin position="292"/>
        <end position="302"/>
    </location>
</feature>
<evidence type="ECO:0000313" key="2">
    <source>
        <dbReference type="EMBL" id="MDC0676694.1"/>
    </source>
</evidence>
<feature type="region of interest" description="Disordered" evidence="1">
    <location>
        <begin position="1"/>
        <end position="25"/>
    </location>
</feature>
<comment type="caution">
    <text evidence="2">The sequence shown here is derived from an EMBL/GenBank/DDBJ whole genome shotgun (WGS) entry which is preliminary data.</text>
</comment>
<name>A0ABT5BT25_9BACT</name>
<dbReference type="RefSeq" id="WP_272093469.1">
    <property type="nucleotide sequence ID" value="NZ_JAQNDK010000001.1"/>
</dbReference>